<dbReference type="SUPFAM" id="SSF48498">
    <property type="entry name" value="Tetracyclin repressor-like, C-terminal domain"/>
    <property type="match status" value="1"/>
</dbReference>
<protein>
    <submittedName>
        <fullName evidence="7">TetR/AcrR family transcriptional regulator</fullName>
    </submittedName>
</protein>
<dbReference type="AlphaFoldDB" id="A0A395LGQ2"/>
<dbReference type="GO" id="GO:0000976">
    <property type="term" value="F:transcription cis-regulatory region binding"/>
    <property type="evidence" value="ECO:0007669"/>
    <property type="project" value="TreeGrafter"/>
</dbReference>
<dbReference type="Gene3D" id="1.10.10.60">
    <property type="entry name" value="Homeodomain-like"/>
    <property type="match status" value="1"/>
</dbReference>
<dbReference type="PRINTS" id="PR00455">
    <property type="entry name" value="HTHTETR"/>
</dbReference>
<dbReference type="Proteomes" id="UP000254101">
    <property type="component" value="Unassembled WGS sequence"/>
</dbReference>
<evidence type="ECO:0000256" key="3">
    <source>
        <dbReference type="ARBA" id="ARBA00023163"/>
    </source>
</evidence>
<feature type="compositionally biased region" description="Basic and acidic residues" evidence="5">
    <location>
        <begin position="1"/>
        <end position="13"/>
    </location>
</feature>
<comment type="caution">
    <text evidence="7">The sequence shown here is derived from an EMBL/GenBank/DDBJ whole genome shotgun (WGS) entry which is preliminary data.</text>
</comment>
<evidence type="ECO:0000313" key="7">
    <source>
        <dbReference type="EMBL" id="RDS76078.1"/>
    </source>
</evidence>
<feature type="domain" description="HTH tetR-type" evidence="6">
    <location>
        <begin position="26"/>
        <end position="86"/>
    </location>
</feature>
<evidence type="ECO:0000256" key="5">
    <source>
        <dbReference type="SAM" id="MobiDB-lite"/>
    </source>
</evidence>
<dbReference type="PROSITE" id="PS50977">
    <property type="entry name" value="HTH_TETR_2"/>
    <property type="match status" value="1"/>
</dbReference>
<dbReference type="InterPro" id="IPR001647">
    <property type="entry name" value="HTH_TetR"/>
</dbReference>
<feature type="region of interest" description="Disordered" evidence="5">
    <location>
        <begin position="1"/>
        <end position="27"/>
    </location>
</feature>
<organism evidence="7 8">
    <name type="scientific">Alteriqipengyuania lutimaris</name>
    <dbReference type="NCBI Taxonomy" id="1538146"/>
    <lineage>
        <taxon>Bacteria</taxon>
        <taxon>Pseudomonadati</taxon>
        <taxon>Pseudomonadota</taxon>
        <taxon>Alphaproteobacteria</taxon>
        <taxon>Sphingomonadales</taxon>
        <taxon>Erythrobacteraceae</taxon>
        <taxon>Alteriqipengyuania</taxon>
    </lineage>
</organism>
<proteinExistence type="predicted"/>
<dbReference type="OrthoDB" id="9795011at2"/>
<dbReference type="SUPFAM" id="SSF46689">
    <property type="entry name" value="Homeodomain-like"/>
    <property type="match status" value="1"/>
</dbReference>
<dbReference type="PANTHER" id="PTHR30055:SF148">
    <property type="entry name" value="TETR-FAMILY TRANSCRIPTIONAL REGULATOR"/>
    <property type="match status" value="1"/>
</dbReference>
<dbReference type="InterPro" id="IPR011075">
    <property type="entry name" value="TetR_C"/>
</dbReference>
<dbReference type="PANTHER" id="PTHR30055">
    <property type="entry name" value="HTH-TYPE TRANSCRIPTIONAL REGULATOR RUTR"/>
    <property type="match status" value="1"/>
</dbReference>
<dbReference type="GO" id="GO:0003700">
    <property type="term" value="F:DNA-binding transcription factor activity"/>
    <property type="evidence" value="ECO:0007669"/>
    <property type="project" value="TreeGrafter"/>
</dbReference>
<keyword evidence="2 4" id="KW-0238">DNA-binding</keyword>
<evidence type="ECO:0000313" key="8">
    <source>
        <dbReference type="Proteomes" id="UP000254101"/>
    </source>
</evidence>
<keyword evidence="1" id="KW-0805">Transcription regulation</keyword>
<name>A0A395LGQ2_9SPHN</name>
<dbReference type="Pfam" id="PF00440">
    <property type="entry name" value="TetR_N"/>
    <property type="match status" value="1"/>
</dbReference>
<keyword evidence="3" id="KW-0804">Transcription</keyword>
<feature type="DNA-binding region" description="H-T-H motif" evidence="4">
    <location>
        <begin position="49"/>
        <end position="68"/>
    </location>
</feature>
<evidence type="ECO:0000259" key="6">
    <source>
        <dbReference type="PROSITE" id="PS50977"/>
    </source>
</evidence>
<gene>
    <name evidence="7" type="ORF">DL238_15605</name>
</gene>
<reference evidence="7 8" key="1">
    <citation type="submission" date="2018-07" db="EMBL/GenBank/DDBJ databases">
        <title>Erythrobacter nanhaiensis sp. nov., a novel member of the genus Erythrobacter isolated from the South China Sea.</title>
        <authorList>
            <person name="Chen X."/>
            <person name="Liu J."/>
        </authorList>
    </citation>
    <scope>NUCLEOTIDE SEQUENCE [LARGE SCALE GENOMIC DNA]</scope>
    <source>
        <strain evidence="7 8">S-5</strain>
    </source>
</reference>
<dbReference type="EMBL" id="QRBB01000002">
    <property type="protein sequence ID" value="RDS76078.1"/>
    <property type="molecule type" value="Genomic_DNA"/>
</dbReference>
<dbReference type="Pfam" id="PF16859">
    <property type="entry name" value="TetR_C_11"/>
    <property type="match status" value="1"/>
</dbReference>
<dbReference type="RefSeq" id="WP_115493346.1">
    <property type="nucleotide sequence ID" value="NZ_JACHWW010000002.1"/>
</dbReference>
<evidence type="ECO:0000256" key="4">
    <source>
        <dbReference type="PROSITE-ProRule" id="PRU00335"/>
    </source>
</evidence>
<sequence>MAETKEPAKERPGAGRPRARGRPRSEQSREAILLAALKLLVRDGYENLTIEGVAREAGTGKSTIYRWWKGRSDLAVDAFFSAIDETLDLHETGRAETDFRAQIAGMAAQLRGPAGRAFAAMLAGGRDSPSVAAAVRKRWLDPRRDWARMRMARAAEAGQLQEGVEPRAALALLYSPLYSPLLFGNDIPSAKDLDAAFSLAARAIFKPS</sequence>
<dbReference type="InterPro" id="IPR009057">
    <property type="entry name" value="Homeodomain-like_sf"/>
</dbReference>
<dbReference type="Gene3D" id="1.10.357.10">
    <property type="entry name" value="Tetracycline Repressor, domain 2"/>
    <property type="match status" value="1"/>
</dbReference>
<dbReference type="InterPro" id="IPR036271">
    <property type="entry name" value="Tet_transcr_reg_TetR-rel_C_sf"/>
</dbReference>
<accession>A0A395LGQ2</accession>
<keyword evidence="8" id="KW-1185">Reference proteome</keyword>
<evidence type="ECO:0000256" key="1">
    <source>
        <dbReference type="ARBA" id="ARBA00023015"/>
    </source>
</evidence>
<dbReference type="InterPro" id="IPR050109">
    <property type="entry name" value="HTH-type_TetR-like_transc_reg"/>
</dbReference>
<evidence type="ECO:0000256" key="2">
    <source>
        <dbReference type="ARBA" id="ARBA00023125"/>
    </source>
</evidence>